<proteinExistence type="predicted"/>
<evidence type="ECO:0000259" key="3">
    <source>
        <dbReference type="Pfam" id="PF20153"/>
    </source>
</evidence>
<dbReference type="AlphaFoldDB" id="A0A8H6XMN6"/>
<dbReference type="OrthoDB" id="3221808at2759"/>
<keyword evidence="2" id="KW-0812">Transmembrane</keyword>
<protein>
    <recommendedName>
        <fullName evidence="3">DUF6535 domain-containing protein</fullName>
    </recommendedName>
</protein>
<feature type="transmembrane region" description="Helical" evidence="2">
    <location>
        <begin position="210"/>
        <end position="232"/>
    </location>
</feature>
<gene>
    <name evidence="4" type="ORF">MVEN_01751800</name>
</gene>
<name>A0A8H6XMN6_9AGAR</name>
<keyword evidence="5" id="KW-1185">Reference proteome</keyword>
<dbReference type="EMBL" id="JACAZI010000016">
    <property type="protein sequence ID" value="KAF7343206.1"/>
    <property type="molecule type" value="Genomic_DNA"/>
</dbReference>
<accession>A0A8H6XMN6</accession>
<feature type="transmembrane region" description="Helical" evidence="2">
    <location>
        <begin position="123"/>
        <end position="142"/>
    </location>
</feature>
<feature type="transmembrane region" description="Helical" evidence="2">
    <location>
        <begin position="54"/>
        <end position="71"/>
    </location>
</feature>
<sequence length="902" mass="100350">MSIKDTANLPDLSYVPKQADRDELASAKLWAVYISEAEKYDKALVEGWKSDMEGLLIFAGLFSASLTAFLIESYKMLTPDQGAITIALLAQISTQLDPGSSMRSAATVNSAFTPPTASLACNALWFLSLGLSLSCALIATLVEQWARDFIQRTEMRPSPVIRARIFSYLYFGMQRFGMHTIVGFIPLLLHVSLLLFFAGLVAFLRPINQVMVIVAALMLGLISTIYLCLTILPIISSDAPYRTPLSNVAWGLYQRLLVMLYWRRKPSTDEENGMTDHESPLPDKSIPTMVAVMNRDAVVPSSQRDKRDGLAIVWTFKSLTDNNELQPFVEALPDLIYGPNGRRGTYDHVITMLLKDRDIRLVQRIESLLQTCDSGLLLPDYQIWRRIACLRALWAIAYFLASDSTSTQETLPVFDRQLLSSQLAHPHPVISYSASAIALVQWIGFCAVSARVQTVLSMLAASRASNIGILTTAMRAVQLEADARGYVDFSSNISQIITNVFLPMQQCRDTLLSFQDKAYDSFVHYIQFSASLDQIPFEFQATCEIIQPSSAPPSSIVRAKLEKTLTDTIEYSDLRSLAPEVHQIDIIVDMVLCLLRTGSESLESGLGRAIVTYIWHRRLPGAGSTKALGRCNPKLLCSMLTNHLGSAGDLHRTLYSIWALCMSYPQLAAFDEQTLITVHAFSGFPISPCVIAVLKVRILGAAAELLPDQAHSLMDRLQISPSIDLAKRSKEAPFMVLIEWLEHVTGTSSSHTLVDTFSFLSRCCPQEYYPLSFQQRFTTWFFDTCNDPSMGSEPLKLVEEIETWLFRVPAEHFNDIEVRRALAVALVTHLGILAQDESNGDRRHRIDVIVARLSTPSDVVHLRENTGSVDDDATAEESDSSRISCNDGYDTPASHSQVDLQE</sequence>
<dbReference type="Pfam" id="PF20153">
    <property type="entry name" value="DUF6535"/>
    <property type="match status" value="1"/>
</dbReference>
<feature type="compositionally biased region" description="Polar residues" evidence="1">
    <location>
        <begin position="893"/>
        <end position="902"/>
    </location>
</feature>
<dbReference type="Proteomes" id="UP000620124">
    <property type="component" value="Unassembled WGS sequence"/>
</dbReference>
<keyword evidence="2" id="KW-1133">Transmembrane helix</keyword>
<feature type="transmembrane region" description="Helical" evidence="2">
    <location>
        <begin position="181"/>
        <end position="204"/>
    </location>
</feature>
<feature type="compositionally biased region" description="Acidic residues" evidence="1">
    <location>
        <begin position="869"/>
        <end position="878"/>
    </location>
</feature>
<comment type="caution">
    <text evidence="4">The sequence shown here is derived from an EMBL/GenBank/DDBJ whole genome shotgun (WGS) entry which is preliminary data.</text>
</comment>
<reference evidence="4" key="1">
    <citation type="submission" date="2020-05" db="EMBL/GenBank/DDBJ databases">
        <title>Mycena genomes resolve the evolution of fungal bioluminescence.</title>
        <authorList>
            <person name="Tsai I.J."/>
        </authorList>
    </citation>
    <scope>NUCLEOTIDE SEQUENCE</scope>
    <source>
        <strain evidence="4">CCC161011</strain>
    </source>
</reference>
<evidence type="ECO:0000256" key="2">
    <source>
        <dbReference type="SAM" id="Phobius"/>
    </source>
</evidence>
<feature type="region of interest" description="Disordered" evidence="1">
    <location>
        <begin position="868"/>
        <end position="902"/>
    </location>
</feature>
<dbReference type="InterPro" id="IPR045338">
    <property type="entry name" value="DUF6535"/>
</dbReference>
<evidence type="ECO:0000256" key="1">
    <source>
        <dbReference type="SAM" id="MobiDB-lite"/>
    </source>
</evidence>
<feature type="domain" description="DUF6535" evidence="3">
    <location>
        <begin position="30"/>
        <end position="204"/>
    </location>
</feature>
<keyword evidence="2" id="KW-0472">Membrane</keyword>
<evidence type="ECO:0000313" key="4">
    <source>
        <dbReference type="EMBL" id="KAF7343206.1"/>
    </source>
</evidence>
<evidence type="ECO:0000313" key="5">
    <source>
        <dbReference type="Proteomes" id="UP000620124"/>
    </source>
</evidence>
<organism evidence="4 5">
    <name type="scientific">Mycena venus</name>
    <dbReference type="NCBI Taxonomy" id="2733690"/>
    <lineage>
        <taxon>Eukaryota</taxon>
        <taxon>Fungi</taxon>
        <taxon>Dikarya</taxon>
        <taxon>Basidiomycota</taxon>
        <taxon>Agaricomycotina</taxon>
        <taxon>Agaricomycetes</taxon>
        <taxon>Agaricomycetidae</taxon>
        <taxon>Agaricales</taxon>
        <taxon>Marasmiineae</taxon>
        <taxon>Mycenaceae</taxon>
        <taxon>Mycena</taxon>
    </lineage>
</organism>